<dbReference type="InterPro" id="IPR029063">
    <property type="entry name" value="SAM-dependent_MTases_sf"/>
</dbReference>
<dbReference type="Proteomes" id="UP001549036">
    <property type="component" value="Unassembled WGS sequence"/>
</dbReference>
<organism evidence="3 4">
    <name type="scientific">Mesorhizobium shonense</name>
    <dbReference type="NCBI Taxonomy" id="1209948"/>
    <lineage>
        <taxon>Bacteria</taxon>
        <taxon>Pseudomonadati</taxon>
        <taxon>Pseudomonadota</taxon>
        <taxon>Alphaproteobacteria</taxon>
        <taxon>Hyphomicrobiales</taxon>
        <taxon>Phyllobacteriaceae</taxon>
        <taxon>Mesorhizobium</taxon>
    </lineage>
</organism>
<dbReference type="PANTHER" id="PTHR43648:SF1">
    <property type="entry name" value="ELECTRON TRANSFER FLAVOPROTEIN BETA SUBUNIT LYSINE METHYLTRANSFERASE"/>
    <property type="match status" value="1"/>
</dbReference>
<proteinExistence type="predicted"/>
<dbReference type="EMBL" id="JBEPLM010000004">
    <property type="protein sequence ID" value="MET3593471.1"/>
    <property type="molecule type" value="Genomic_DNA"/>
</dbReference>
<evidence type="ECO:0000313" key="3">
    <source>
        <dbReference type="EMBL" id="MET3593471.1"/>
    </source>
</evidence>
<dbReference type="SUPFAM" id="SSF53335">
    <property type="entry name" value="S-adenosyl-L-methionine-dependent methyltransferases"/>
    <property type="match status" value="1"/>
</dbReference>
<dbReference type="CDD" id="cd02440">
    <property type="entry name" value="AdoMet_MTases"/>
    <property type="match status" value="1"/>
</dbReference>
<keyword evidence="1" id="KW-0489">Methyltransferase</keyword>
<keyword evidence="4" id="KW-1185">Reference proteome</keyword>
<sequence>MADHAASASREPIERLDPAEFITANMRLLPVPSLHEIRLYMAHPGSGLRRLLEPDGDADESVVEPQPPYWAYAWAGGTVLARYILDRPSTVAGRRVLDLGAGSGLVGIAAAKAGASEVVAAEIDRNGIVALGLNAAANGVAMTIFGEDITAGPPPGVDLVLAGDVFYAQEVGQRMVPFLDRCLAAGIEVLVGDPGRAWLPRRRLCPLAEYQVPDVGGNGGGAPKPSGVFAFVVADAD</sequence>
<dbReference type="Pfam" id="PF06325">
    <property type="entry name" value="PrmA"/>
    <property type="match status" value="1"/>
</dbReference>
<comment type="caution">
    <text evidence="3">The sequence shown here is derived from an EMBL/GenBank/DDBJ whole genome shotgun (WGS) entry which is preliminary data.</text>
</comment>
<accession>A0ABV2HS96</accession>
<dbReference type="InterPro" id="IPR050078">
    <property type="entry name" value="Ribosomal_L11_MeTrfase_PrmA"/>
</dbReference>
<evidence type="ECO:0000313" key="4">
    <source>
        <dbReference type="Proteomes" id="UP001549036"/>
    </source>
</evidence>
<gene>
    <name evidence="3" type="ORF">ABID26_002868</name>
</gene>
<keyword evidence="2" id="KW-0808">Transferase</keyword>
<name>A0ABV2HS96_9HYPH</name>
<reference evidence="3 4" key="1">
    <citation type="submission" date="2024-06" db="EMBL/GenBank/DDBJ databases">
        <title>Genomic Encyclopedia of Type Strains, Phase IV (KMG-IV): sequencing the most valuable type-strain genomes for metagenomic binning, comparative biology and taxonomic classification.</title>
        <authorList>
            <person name="Goeker M."/>
        </authorList>
    </citation>
    <scope>NUCLEOTIDE SEQUENCE [LARGE SCALE GENOMIC DNA]</scope>
    <source>
        <strain evidence="3 4">DSM 29846</strain>
    </source>
</reference>
<evidence type="ECO:0000256" key="2">
    <source>
        <dbReference type="ARBA" id="ARBA00022679"/>
    </source>
</evidence>
<dbReference type="Gene3D" id="3.40.50.150">
    <property type="entry name" value="Vaccinia Virus protein VP39"/>
    <property type="match status" value="1"/>
</dbReference>
<dbReference type="PANTHER" id="PTHR43648">
    <property type="entry name" value="ELECTRON TRANSFER FLAVOPROTEIN BETA SUBUNIT LYSINE METHYLTRANSFERASE"/>
    <property type="match status" value="1"/>
</dbReference>
<evidence type="ECO:0000256" key="1">
    <source>
        <dbReference type="ARBA" id="ARBA00022603"/>
    </source>
</evidence>
<protein>
    <submittedName>
        <fullName evidence="3">Nicotinamide N-methyase</fullName>
    </submittedName>
</protein>